<feature type="transmembrane region" description="Helical" evidence="1">
    <location>
        <begin position="7"/>
        <end position="26"/>
    </location>
</feature>
<dbReference type="EMBL" id="CP017704">
    <property type="protein sequence ID" value="ASS95707.1"/>
    <property type="molecule type" value="Genomic_DNA"/>
</dbReference>
<dbReference type="GeneID" id="56474746"/>
<feature type="transmembrane region" description="Helical" evidence="1">
    <location>
        <begin position="71"/>
        <end position="90"/>
    </location>
</feature>
<protein>
    <submittedName>
        <fullName evidence="2">Uncharacterized protein</fullName>
    </submittedName>
</protein>
<gene>
    <name evidence="2" type="ORF">BS1321_18445</name>
</gene>
<reference evidence="2 3" key="1">
    <citation type="submission" date="2016-10" db="EMBL/GenBank/DDBJ databases">
        <title>The whole genome sequencing and assembly of Bacillus simplex DSM 1321 strain.</title>
        <authorList>
            <person name="Park M.-K."/>
            <person name="Lee Y.-J."/>
            <person name="Yi H."/>
            <person name="Bahn Y.-S."/>
            <person name="Kim J.F."/>
            <person name="Lee D.-W."/>
        </authorList>
    </citation>
    <scope>NUCLEOTIDE SEQUENCE [LARGE SCALE GENOMIC DNA]</scope>
    <source>
        <strain evidence="2 3">DSM 1321</strain>
    </source>
</reference>
<dbReference type="Proteomes" id="UP000214618">
    <property type="component" value="Chromosome"/>
</dbReference>
<proteinExistence type="predicted"/>
<evidence type="ECO:0000313" key="3">
    <source>
        <dbReference type="Proteomes" id="UP000214618"/>
    </source>
</evidence>
<dbReference type="RefSeq" id="WP_063232517.1">
    <property type="nucleotide sequence ID" value="NZ_BCVO01000003.1"/>
</dbReference>
<sequence length="121" mass="13667">MNFLNPFQMIYMIIITLLLIYDFFPVFFLSDIVSPEVLLGVMIGLFLSVLFKKDGHADNGARIKEQVFYTLYLLSVVGVLTALGGQSAIGISLTDVYLWIALLLSGYHTFSYWKKAKQSET</sequence>
<dbReference type="OrthoDB" id="2932708at2"/>
<evidence type="ECO:0000256" key="1">
    <source>
        <dbReference type="SAM" id="Phobius"/>
    </source>
</evidence>
<feature type="transmembrane region" description="Helical" evidence="1">
    <location>
        <begin position="96"/>
        <end position="113"/>
    </location>
</feature>
<evidence type="ECO:0000313" key="2">
    <source>
        <dbReference type="EMBL" id="ASS95707.1"/>
    </source>
</evidence>
<name>A0A223EKC7_9BACI</name>
<keyword evidence="1" id="KW-1133">Transmembrane helix</keyword>
<organism evidence="2 3">
    <name type="scientific">Peribacillus simplex NBRC 15720 = DSM 1321</name>
    <dbReference type="NCBI Taxonomy" id="1349754"/>
    <lineage>
        <taxon>Bacteria</taxon>
        <taxon>Bacillati</taxon>
        <taxon>Bacillota</taxon>
        <taxon>Bacilli</taxon>
        <taxon>Bacillales</taxon>
        <taxon>Bacillaceae</taxon>
        <taxon>Peribacillus</taxon>
    </lineage>
</organism>
<keyword evidence="1" id="KW-0472">Membrane</keyword>
<feature type="transmembrane region" description="Helical" evidence="1">
    <location>
        <begin position="32"/>
        <end position="51"/>
    </location>
</feature>
<accession>A0A223EKC7</accession>
<dbReference type="AlphaFoldDB" id="A0A223EKC7"/>
<keyword evidence="1" id="KW-0812">Transmembrane</keyword>